<dbReference type="Gene3D" id="3.30.1330.10">
    <property type="entry name" value="PurM-like, N-terminal domain"/>
    <property type="match status" value="1"/>
</dbReference>
<feature type="binding site" evidence="2">
    <location>
        <position position="115"/>
    </location>
    <ligand>
        <name>ATP</name>
        <dbReference type="ChEBI" id="CHEBI:30616"/>
    </ligand>
</feature>
<feature type="domain" description="PurM-like N-terminal" evidence="4">
    <location>
        <begin position="36"/>
        <end position="147"/>
    </location>
</feature>
<keyword evidence="2" id="KW-0460">Magnesium</keyword>
<feature type="binding site" evidence="2">
    <location>
        <position position="85"/>
    </location>
    <ligand>
        <name>Mg(2+)</name>
        <dbReference type="ChEBI" id="CHEBI:18420"/>
        <label>2</label>
    </ligand>
</feature>
<dbReference type="InterPro" id="IPR016188">
    <property type="entry name" value="PurM-like_N"/>
</dbReference>
<comment type="caution">
    <text evidence="5">The sequence shown here is derived from an EMBL/GenBank/DDBJ whole genome shotgun (WGS) entry which is preliminary data.</text>
</comment>
<feature type="binding site" evidence="2">
    <location>
        <position position="57"/>
    </location>
    <ligand>
        <name>Mg(2+)</name>
        <dbReference type="ChEBI" id="CHEBI:18420"/>
        <label>2</label>
    </ligand>
</feature>
<organism evidence="5 6">
    <name type="scientific">Luteolibacter rhizosphaerae</name>
    <dbReference type="NCBI Taxonomy" id="2989719"/>
    <lineage>
        <taxon>Bacteria</taxon>
        <taxon>Pseudomonadati</taxon>
        <taxon>Verrucomicrobiota</taxon>
        <taxon>Verrucomicrobiia</taxon>
        <taxon>Verrucomicrobiales</taxon>
        <taxon>Verrucomicrobiaceae</taxon>
        <taxon>Luteolibacter</taxon>
    </lineage>
</organism>
<evidence type="ECO:0000256" key="3">
    <source>
        <dbReference type="SAM" id="MobiDB-lite"/>
    </source>
</evidence>
<feature type="binding site" evidence="2">
    <location>
        <position position="38"/>
    </location>
    <ligand>
        <name>Mg(2+)</name>
        <dbReference type="ChEBI" id="CHEBI:18420"/>
        <label>4</label>
    </ligand>
</feature>
<comment type="caution">
    <text evidence="2">Lacks conserved residue(s) required for the propagation of feature annotation.</text>
</comment>
<dbReference type="PANTHER" id="PTHR30270:SF0">
    <property type="entry name" value="THIAMINE-MONOPHOSPHATE KINASE"/>
    <property type="match status" value="1"/>
</dbReference>
<feature type="binding site" evidence="2">
    <location>
        <position position="56"/>
    </location>
    <ligand>
        <name>Mg(2+)</name>
        <dbReference type="ChEBI" id="CHEBI:18420"/>
        <label>1</label>
    </ligand>
</feature>
<feature type="binding site" evidence="2">
    <location>
        <position position="85"/>
    </location>
    <ligand>
        <name>Mg(2+)</name>
        <dbReference type="ChEBI" id="CHEBI:18420"/>
        <label>4</label>
    </ligand>
</feature>
<comment type="miscellaneous">
    <text evidence="2">Reaction mechanism of ThiL seems to utilize a direct, inline transfer of the gamma-phosphate of ATP to TMP rather than a phosphorylated enzyme intermediate.</text>
</comment>
<accession>A0ABT3G1B8</accession>
<feature type="binding site" evidence="2">
    <location>
        <position position="249"/>
    </location>
    <ligand>
        <name>substrate</name>
    </ligand>
</feature>
<feature type="binding site" evidence="2">
    <location>
        <position position="64"/>
    </location>
    <ligand>
        <name>substrate</name>
    </ligand>
</feature>
<dbReference type="Proteomes" id="UP001165653">
    <property type="component" value="Unassembled WGS sequence"/>
</dbReference>
<evidence type="ECO:0000256" key="1">
    <source>
        <dbReference type="ARBA" id="ARBA00022977"/>
    </source>
</evidence>
<sequence>MASTPPKRLRDLGEDALISRILRGFPGGDSLTVGPGDDCAVVDPGKGRGPLRLLKTDAIVEGIHFLPETPSEKVGWKSVARVLSDFAAMGGKPEHLLVTIAIDQDRPVAWMDGLYRGIRKCLAKHGGILAGGETSRLPAGALISVAGEGSVERKHLTLRSTGQPGDIIAVTGRLGGSITGKHLSFTPRLAEAAWLVRHLRPSAMMDLSDGLAKDLPRLAAASGCSFQLDPAALPLTPGCTPQQALGDGEDYELFLTIPERHWKAASNNWPAAFPKLPLTPIGRLTDKSSRSTPLTGGWDHFNPSSH</sequence>
<feature type="region of interest" description="Disordered" evidence="3">
    <location>
        <begin position="287"/>
        <end position="306"/>
    </location>
</feature>
<dbReference type="EMBL" id="JAPDDR010000003">
    <property type="protein sequence ID" value="MCW1913306.1"/>
    <property type="molecule type" value="Genomic_DNA"/>
</dbReference>
<dbReference type="PANTHER" id="PTHR30270">
    <property type="entry name" value="THIAMINE-MONOPHOSPHATE KINASE"/>
    <property type="match status" value="1"/>
</dbReference>
<evidence type="ECO:0000259" key="4">
    <source>
        <dbReference type="Pfam" id="PF00586"/>
    </source>
</evidence>
<comment type="catalytic activity">
    <reaction evidence="2">
        <text>thiamine phosphate + ATP = thiamine diphosphate + ADP</text>
        <dbReference type="Rhea" id="RHEA:15913"/>
        <dbReference type="ChEBI" id="CHEBI:30616"/>
        <dbReference type="ChEBI" id="CHEBI:37575"/>
        <dbReference type="ChEBI" id="CHEBI:58937"/>
        <dbReference type="ChEBI" id="CHEBI:456216"/>
        <dbReference type="EC" id="2.7.4.16"/>
    </reaction>
</comment>
<feature type="binding site" evidence="2">
    <location>
        <position position="208"/>
    </location>
    <ligand>
        <name>ATP</name>
        <dbReference type="ChEBI" id="CHEBI:30616"/>
    </ligand>
</feature>
<comment type="pathway">
    <text evidence="2">Cofactor biosynthesis; thiamine diphosphate biosynthesis; thiamine diphosphate from thiamine phosphate: step 1/1.</text>
</comment>
<feature type="binding site" evidence="2">
    <location>
        <position position="38"/>
    </location>
    <ligand>
        <name>Mg(2+)</name>
        <dbReference type="ChEBI" id="CHEBI:18420"/>
        <label>3</label>
    </ligand>
</feature>
<protein>
    <recommendedName>
        <fullName evidence="2">Thiamine-monophosphate kinase</fullName>
        <shortName evidence="2">TMP kinase</shortName>
        <shortName evidence="2">Thiamine-phosphate kinase</shortName>
        <ecNumber evidence="2">2.7.4.16</ecNumber>
    </recommendedName>
</protein>
<keyword evidence="1 2" id="KW-0784">Thiamine biosynthesis</keyword>
<reference evidence="5" key="1">
    <citation type="submission" date="2022-10" db="EMBL/GenBank/DDBJ databases">
        <title>Luteolibacter sp. GHJ8, whole genome shotgun sequencing project.</title>
        <authorList>
            <person name="Zhao G."/>
            <person name="Shen L."/>
        </authorList>
    </citation>
    <scope>NUCLEOTIDE SEQUENCE</scope>
    <source>
        <strain evidence="5">GHJ8</strain>
    </source>
</reference>
<keyword evidence="2" id="KW-0479">Metal-binding</keyword>
<feature type="binding site" evidence="2">
    <location>
        <position position="209"/>
    </location>
    <ligand>
        <name>Mg(2+)</name>
        <dbReference type="ChEBI" id="CHEBI:18420"/>
        <label>5</label>
    </ligand>
</feature>
<feature type="binding site" evidence="2">
    <location>
        <position position="159"/>
    </location>
    <ligand>
        <name>ATP</name>
        <dbReference type="ChEBI" id="CHEBI:30616"/>
    </ligand>
</feature>
<keyword evidence="6" id="KW-1185">Reference proteome</keyword>
<dbReference type="SUPFAM" id="SSF56042">
    <property type="entry name" value="PurM C-terminal domain-like"/>
    <property type="match status" value="1"/>
</dbReference>
<keyword evidence="2 5" id="KW-0418">Kinase</keyword>
<comment type="function">
    <text evidence="2">Catalyzes the ATP-dependent phosphorylation of thiamine-monophosphate (TMP) to form thiamine-pyrophosphate (TPP), the active form of vitamin B1.</text>
</comment>
<feature type="binding site" evidence="2">
    <location>
        <position position="298"/>
    </location>
    <ligand>
        <name>substrate</name>
    </ligand>
</feature>
<dbReference type="InterPro" id="IPR036676">
    <property type="entry name" value="PurM-like_C_sf"/>
</dbReference>
<dbReference type="Gene3D" id="3.90.650.10">
    <property type="entry name" value="PurM-like C-terminal domain"/>
    <property type="match status" value="1"/>
</dbReference>
<evidence type="ECO:0000256" key="2">
    <source>
        <dbReference type="HAMAP-Rule" id="MF_02128"/>
    </source>
</evidence>
<dbReference type="Pfam" id="PF00586">
    <property type="entry name" value="AIRS"/>
    <property type="match status" value="1"/>
</dbReference>
<keyword evidence="2" id="KW-0547">Nucleotide-binding</keyword>
<feature type="binding site" evidence="2">
    <location>
        <position position="85"/>
    </location>
    <ligand>
        <name>Mg(2+)</name>
        <dbReference type="ChEBI" id="CHEBI:18420"/>
        <label>3</label>
    </ligand>
</feature>
<dbReference type="InterPro" id="IPR036921">
    <property type="entry name" value="PurM-like_N_sf"/>
</dbReference>
<keyword evidence="2" id="KW-0067">ATP-binding</keyword>
<proteinExistence type="inferred from homology"/>
<dbReference type="CDD" id="cd02194">
    <property type="entry name" value="ThiL"/>
    <property type="match status" value="1"/>
</dbReference>
<feature type="binding site" evidence="2">
    <location>
        <position position="206"/>
    </location>
    <ligand>
        <name>Mg(2+)</name>
        <dbReference type="ChEBI" id="CHEBI:18420"/>
        <label>3</label>
    </ligand>
</feature>
<comment type="similarity">
    <text evidence="2">Belongs to the thiamine-monophosphate kinase family.</text>
</comment>
<name>A0ABT3G1B8_9BACT</name>
<dbReference type="NCBIfam" id="TIGR01379">
    <property type="entry name" value="thiL"/>
    <property type="match status" value="1"/>
</dbReference>
<evidence type="ECO:0000313" key="5">
    <source>
        <dbReference type="EMBL" id="MCW1913306.1"/>
    </source>
</evidence>
<dbReference type="SUPFAM" id="SSF55326">
    <property type="entry name" value="PurM N-terminal domain-like"/>
    <property type="match status" value="1"/>
</dbReference>
<keyword evidence="2 5" id="KW-0808">Transferase</keyword>
<dbReference type="HAMAP" id="MF_02128">
    <property type="entry name" value="TMP_kinase"/>
    <property type="match status" value="1"/>
</dbReference>
<gene>
    <name evidence="2 5" type="primary">thiL</name>
    <name evidence="5" type="ORF">OJ996_06970</name>
</gene>
<dbReference type="RefSeq" id="WP_264512624.1">
    <property type="nucleotide sequence ID" value="NZ_JAPDDR010000003.1"/>
</dbReference>
<evidence type="ECO:0000313" key="6">
    <source>
        <dbReference type="Proteomes" id="UP001165653"/>
    </source>
</evidence>
<dbReference type="GO" id="GO:0009030">
    <property type="term" value="F:thiamine-phosphate kinase activity"/>
    <property type="evidence" value="ECO:0007669"/>
    <property type="project" value="UniProtKB-EC"/>
</dbReference>
<feature type="binding site" evidence="2">
    <location>
        <position position="57"/>
    </location>
    <ligand>
        <name>Mg(2+)</name>
        <dbReference type="ChEBI" id="CHEBI:18420"/>
        <label>1</label>
    </ligand>
</feature>
<dbReference type="PIRSF" id="PIRSF005303">
    <property type="entry name" value="Thiam_monoph_kin"/>
    <property type="match status" value="1"/>
</dbReference>
<dbReference type="InterPro" id="IPR006283">
    <property type="entry name" value="ThiL-like"/>
</dbReference>
<dbReference type="EC" id="2.7.4.16" evidence="2"/>